<proteinExistence type="predicted"/>
<evidence type="ECO:0000313" key="4">
    <source>
        <dbReference type="EMBL" id="VVB09311.1"/>
    </source>
</evidence>
<dbReference type="EMBL" id="CABITT030000006">
    <property type="protein sequence ID" value="VVB09311.1"/>
    <property type="molecule type" value="Genomic_DNA"/>
</dbReference>
<dbReference type="InterPro" id="IPR038408">
    <property type="entry name" value="GNK2_sf"/>
</dbReference>
<protein>
    <recommendedName>
        <fullName evidence="3">Gnk2-homologous domain-containing protein</fullName>
    </recommendedName>
</protein>
<dbReference type="Pfam" id="PF01657">
    <property type="entry name" value="Stress-antifung"/>
    <property type="match status" value="1"/>
</dbReference>
<keyword evidence="5" id="KW-1185">Reference proteome</keyword>
<dbReference type="InterPro" id="IPR002902">
    <property type="entry name" value="GNK2"/>
</dbReference>
<dbReference type="AlphaFoldDB" id="A0A565C6N2"/>
<dbReference type="OrthoDB" id="1909574at2759"/>
<reference evidence="4" key="1">
    <citation type="submission" date="2019-07" db="EMBL/GenBank/DDBJ databases">
        <authorList>
            <person name="Dittberner H."/>
        </authorList>
    </citation>
    <scope>NUCLEOTIDE SEQUENCE [LARGE SCALE GENOMIC DNA]</scope>
</reference>
<organism evidence="4 5">
    <name type="scientific">Arabis nemorensis</name>
    <dbReference type="NCBI Taxonomy" id="586526"/>
    <lineage>
        <taxon>Eukaryota</taxon>
        <taxon>Viridiplantae</taxon>
        <taxon>Streptophyta</taxon>
        <taxon>Embryophyta</taxon>
        <taxon>Tracheophyta</taxon>
        <taxon>Spermatophyta</taxon>
        <taxon>Magnoliopsida</taxon>
        <taxon>eudicotyledons</taxon>
        <taxon>Gunneridae</taxon>
        <taxon>Pentapetalae</taxon>
        <taxon>rosids</taxon>
        <taxon>malvids</taxon>
        <taxon>Brassicales</taxon>
        <taxon>Brassicaceae</taxon>
        <taxon>Arabideae</taxon>
        <taxon>Arabis</taxon>
    </lineage>
</organism>
<dbReference type="Proteomes" id="UP000489600">
    <property type="component" value="Unassembled WGS sequence"/>
</dbReference>
<gene>
    <name evidence="4" type="ORF">ANE_LOCUS19755</name>
</gene>
<dbReference type="PROSITE" id="PS51473">
    <property type="entry name" value="GNK2"/>
    <property type="match status" value="1"/>
</dbReference>
<dbReference type="PANTHER" id="PTHR32099">
    <property type="entry name" value="CYSTEINE-RICH REPEAT SECRETORY PROTEIN"/>
    <property type="match status" value="1"/>
</dbReference>
<comment type="caution">
    <text evidence="4">The sequence shown here is derived from an EMBL/GenBank/DDBJ whole genome shotgun (WGS) entry which is preliminary data.</text>
</comment>
<keyword evidence="2" id="KW-0677">Repeat</keyword>
<dbReference type="CDD" id="cd23509">
    <property type="entry name" value="Gnk2-like"/>
    <property type="match status" value="1"/>
</dbReference>
<dbReference type="Gene3D" id="3.30.430.20">
    <property type="entry name" value="Gnk2 domain, C-X8-C-X2-C motif"/>
    <property type="match status" value="1"/>
</dbReference>
<name>A0A565C6N2_9BRAS</name>
<keyword evidence="1" id="KW-0732">Signal</keyword>
<sequence>MHNQRISSAIATHPVTTRQTVYTNLDSLISALRSQSSDKGFYSYASGSSLTTTVYGKYLCRGDISSLTCETCISRASINVLIECPLQKEAIIWYEECFLRYSNSKIFSIFDNGPFVTWTTYETMMYPYSFINTVEYRLDWLIPEAYSSSSYFARETY</sequence>
<dbReference type="PANTHER" id="PTHR32099:SF105">
    <property type="entry name" value="CYSTEINE-RICH REPEAT SECRETORY PROTEIN 1"/>
    <property type="match status" value="1"/>
</dbReference>
<accession>A0A565C6N2</accession>
<feature type="domain" description="Gnk2-homologous" evidence="3">
    <location>
        <begin position="3"/>
        <end position="106"/>
    </location>
</feature>
<evidence type="ECO:0000256" key="1">
    <source>
        <dbReference type="ARBA" id="ARBA00022729"/>
    </source>
</evidence>
<evidence type="ECO:0000256" key="2">
    <source>
        <dbReference type="ARBA" id="ARBA00022737"/>
    </source>
</evidence>
<evidence type="ECO:0000313" key="5">
    <source>
        <dbReference type="Proteomes" id="UP000489600"/>
    </source>
</evidence>
<evidence type="ECO:0000259" key="3">
    <source>
        <dbReference type="PROSITE" id="PS51473"/>
    </source>
</evidence>